<feature type="repeat" description="WD" evidence="3">
    <location>
        <begin position="1018"/>
        <end position="1060"/>
    </location>
</feature>
<feature type="repeat" description="WD" evidence="3">
    <location>
        <begin position="676"/>
        <end position="708"/>
    </location>
</feature>
<sequence>MSNHFSYVSSDVLEQLKHLKIPNPIDISQSTFIASGRATDMFKAEHHSLGPLTKGVIAIKQLRLYLKKDITMLFEKEILVWSKIQHMNIAPLLGFTFDIRTGYPLLISEWMENGSAWSYIKKNPRCDKFKLVCDVANGLAYLHDKNVVHSDIKTDNVLISSSGTAMICDFGMTRAITSSESFKTFTSTSEGVSRYLAYELVASPDEYLIHTTASDVWAFGVVVYELLVHKEAYEEKSDIQVLIAIINRETPSIPTFDQLIHQVASKNIFQNLMQICLSCWECEPKKRINMTEVLVYLGILCESLKSENISTLDFPSVDIKQRFEAIVKNAKLLNSTNFYPSILESIFNRDDEVWQIFGGIFSLIFFSKSPLSDQDIDAILGLEADRTSDLLARLQPLVNHEKGNPVEIRDASLYDYLVSCKEYPWYIDTDEQKTYIASRCLERMGDLLRYNICDLQSGYVLNCDVPDLDNRVAQYIPPSLKYICCNWAHHLRDIPYSRELCSQLQSFAYNQLLFWFEALSLTNTFDNNVGPALQFAIDWIGNNDSKLSSFLRDAYRQASVYSEPISMSALQVYNSLLALTKEDSLMSIHYAKYAPTGYRVEYIGRKRRNDCIKTIQVDRERERERGRERGRERRWGTPLPGFLLFSPNGTRILSDPVRVVYVWEATSGKFIAGPLTGDDESDALTATYSPDGRYIIVASDDGILSKWDALTNCLVWEREIDRKQVDLSRVMSAVFSPDAKSIVFGDCEGKILVFSVDTGEQGGEPLEGHTNSVRCLSFSSDGQYFASGSDDMTINIWDVDRRKVKISTLKKHTKAVTTVNFSPSGNNVVSGSWDGTILVWDAFTGEVLREIECEGSVNSVTYSPNELYILAGGSEWIRMWDVDDVKAPPKVFQVDESILRVAFSPDSSRFVSLNDDRDEIQIWDASWGEEETTSILEEQGEIYSMALSPSGKFIASGSLRGSIYLWNVQRGELVKNLKLSSHVRSISFSPVNEKLVAFGSWDKTVQVWDVTNEEPVTIGNHKQPVECVAFSLPDGNHVASGSWDQTICIWNVERREMAVGPLIGHKGAVRAVAYSPDGTRLASGSYDMTVRIWNSETGQLLSTLNGHSGWVNSVAYSFDGSRIVSGSDDKTIRVWNAESGEIIGEPITGHDSCVNSVCFSPDGRRILSGSTDNTARVWDAATGKHLFPPFSGHTKWISSVCFFPDGTHFATGSSDGTIRIWTLDEIPDEINWELRHDGWLVGENGELMMWIPRDLRNHVYGHRDISMLNRSFYIKLHFGTERNTSRNIQV</sequence>
<evidence type="ECO:0000313" key="6">
    <source>
        <dbReference type="Proteomes" id="UP000217199"/>
    </source>
</evidence>
<feature type="repeat" description="WD" evidence="3">
    <location>
        <begin position="935"/>
        <end position="976"/>
    </location>
</feature>
<dbReference type="InterPro" id="IPR015943">
    <property type="entry name" value="WD40/YVTN_repeat-like_dom_sf"/>
</dbReference>
<evidence type="ECO:0000313" key="5">
    <source>
        <dbReference type="EMBL" id="PAV14691.1"/>
    </source>
</evidence>
<dbReference type="InterPro" id="IPR036322">
    <property type="entry name" value="WD40_repeat_dom_sf"/>
</dbReference>
<dbReference type="PANTHER" id="PTHR22847:SF637">
    <property type="entry name" value="WD REPEAT DOMAIN 5B"/>
    <property type="match status" value="1"/>
</dbReference>
<dbReference type="InterPro" id="IPR008271">
    <property type="entry name" value="Ser/Thr_kinase_AS"/>
</dbReference>
<dbReference type="PROSITE" id="PS50294">
    <property type="entry name" value="WD_REPEATS_REGION"/>
    <property type="match status" value="8"/>
</dbReference>
<keyword evidence="6" id="KW-1185">Reference proteome</keyword>
<dbReference type="InterPro" id="IPR020472">
    <property type="entry name" value="WD40_PAC1"/>
</dbReference>
<keyword evidence="1 3" id="KW-0853">WD repeat</keyword>
<evidence type="ECO:0000259" key="4">
    <source>
        <dbReference type="PROSITE" id="PS50011"/>
    </source>
</evidence>
<dbReference type="OrthoDB" id="674604at2759"/>
<gene>
    <name evidence="5" type="ORF">PNOK_0976900</name>
</gene>
<dbReference type="PANTHER" id="PTHR22847">
    <property type="entry name" value="WD40 REPEAT PROTEIN"/>
    <property type="match status" value="1"/>
</dbReference>
<evidence type="ECO:0000256" key="3">
    <source>
        <dbReference type="PROSITE-ProRule" id="PRU00221"/>
    </source>
</evidence>
<protein>
    <submittedName>
        <fullName evidence="5">WD40 domain containing protein</fullName>
    </submittedName>
</protein>
<dbReference type="GO" id="GO:1990234">
    <property type="term" value="C:transferase complex"/>
    <property type="evidence" value="ECO:0007669"/>
    <property type="project" value="UniProtKB-ARBA"/>
</dbReference>
<organism evidence="5 6">
    <name type="scientific">Pyrrhoderma noxium</name>
    <dbReference type="NCBI Taxonomy" id="2282107"/>
    <lineage>
        <taxon>Eukaryota</taxon>
        <taxon>Fungi</taxon>
        <taxon>Dikarya</taxon>
        <taxon>Basidiomycota</taxon>
        <taxon>Agaricomycotina</taxon>
        <taxon>Agaricomycetes</taxon>
        <taxon>Hymenochaetales</taxon>
        <taxon>Hymenochaetaceae</taxon>
        <taxon>Pyrrhoderma</taxon>
    </lineage>
</organism>
<comment type="caution">
    <text evidence="5">The sequence shown here is derived from an EMBL/GenBank/DDBJ whole genome shotgun (WGS) entry which is preliminary data.</text>
</comment>
<dbReference type="PRINTS" id="PR00320">
    <property type="entry name" value="GPROTEINBRPT"/>
</dbReference>
<proteinExistence type="predicted"/>
<accession>A0A286U525</accession>
<dbReference type="EMBL" id="NBII01000012">
    <property type="protein sequence ID" value="PAV14691.1"/>
    <property type="molecule type" value="Genomic_DNA"/>
</dbReference>
<feature type="repeat" description="WD" evidence="3">
    <location>
        <begin position="1104"/>
        <end position="1145"/>
    </location>
</feature>
<dbReference type="GO" id="GO:0004672">
    <property type="term" value="F:protein kinase activity"/>
    <property type="evidence" value="ECO:0007669"/>
    <property type="project" value="InterPro"/>
</dbReference>
<dbReference type="PROSITE" id="PS00108">
    <property type="entry name" value="PROTEIN_KINASE_ST"/>
    <property type="match status" value="1"/>
</dbReference>
<dbReference type="PROSITE" id="PS50011">
    <property type="entry name" value="PROTEIN_KINASE_DOM"/>
    <property type="match status" value="1"/>
</dbReference>
<evidence type="ECO:0000256" key="2">
    <source>
        <dbReference type="ARBA" id="ARBA00022737"/>
    </source>
</evidence>
<dbReference type="SUPFAM" id="SSF50969">
    <property type="entry name" value="YVTN repeat-like/Quinoprotein amine dehydrogenase"/>
    <property type="match status" value="1"/>
</dbReference>
<feature type="repeat" description="WD" evidence="3">
    <location>
        <begin position="809"/>
        <end position="850"/>
    </location>
</feature>
<dbReference type="SUPFAM" id="SSF56112">
    <property type="entry name" value="Protein kinase-like (PK-like)"/>
    <property type="match status" value="1"/>
</dbReference>
<dbReference type="Gene3D" id="1.10.510.10">
    <property type="entry name" value="Transferase(Phosphotransferase) domain 1"/>
    <property type="match status" value="1"/>
</dbReference>
<dbReference type="Gene3D" id="2.130.10.10">
    <property type="entry name" value="YVTN repeat-like/Quinoprotein amine dehydrogenase"/>
    <property type="match status" value="5"/>
</dbReference>
<name>A0A286U525_9AGAM</name>
<keyword evidence="2" id="KW-0677">Repeat</keyword>
<dbReference type="InterPro" id="IPR000719">
    <property type="entry name" value="Prot_kinase_dom"/>
</dbReference>
<dbReference type="SUPFAM" id="SSF50978">
    <property type="entry name" value="WD40 repeat-like"/>
    <property type="match status" value="2"/>
</dbReference>
<dbReference type="InterPro" id="IPR011009">
    <property type="entry name" value="Kinase-like_dom_sf"/>
</dbReference>
<dbReference type="Proteomes" id="UP000217199">
    <property type="component" value="Unassembled WGS sequence"/>
</dbReference>
<feature type="repeat" description="WD" evidence="3">
    <location>
        <begin position="983"/>
        <end position="1018"/>
    </location>
</feature>
<dbReference type="PROSITE" id="PS00678">
    <property type="entry name" value="WD_REPEATS_1"/>
    <property type="match status" value="4"/>
</dbReference>
<dbReference type="STRING" id="2282107.A0A286U525"/>
<dbReference type="InterPro" id="IPR001245">
    <property type="entry name" value="Ser-Thr/Tyr_kinase_cat_dom"/>
</dbReference>
<evidence type="ECO:0000256" key="1">
    <source>
        <dbReference type="ARBA" id="ARBA00022574"/>
    </source>
</evidence>
<dbReference type="PROSITE" id="PS50082">
    <property type="entry name" value="WD_REPEATS_2"/>
    <property type="match status" value="10"/>
</dbReference>
<dbReference type="GO" id="GO:0005524">
    <property type="term" value="F:ATP binding"/>
    <property type="evidence" value="ECO:0007669"/>
    <property type="project" value="InterPro"/>
</dbReference>
<dbReference type="InterPro" id="IPR019775">
    <property type="entry name" value="WD40_repeat_CS"/>
</dbReference>
<dbReference type="SMART" id="SM00220">
    <property type="entry name" value="S_TKc"/>
    <property type="match status" value="1"/>
</dbReference>
<feature type="repeat" description="WD" evidence="3">
    <location>
        <begin position="1147"/>
        <end position="1188"/>
    </location>
</feature>
<feature type="repeat" description="WD" evidence="3">
    <location>
        <begin position="1062"/>
        <end position="1103"/>
    </location>
</feature>
<dbReference type="CDD" id="cd00200">
    <property type="entry name" value="WD40"/>
    <property type="match status" value="2"/>
</dbReference>
<dbReference type="InterPro" id="IPR011044">
    <property type="entry name" value="Quino_amine_DH_bsu"/>
</dbReference>
<dbReference type="Pfam" id="PF07714">
    <property type="entry name" value="PK_Tyr_Ser-Thr"/>
    <property type="match status" value="1"/>
</dbReference>
<dbReference type="InterPro" id="IPR001680">
    <property type="entry name" value="WD40_rpt"/>
</dbReference>
<feature type="repeat" description="WD" evidence="3">
    <location>
        <begin position="1190"/>
        <end position="1224"/>
    </location>
</feature>
<dbReference type="Pfam" id="PF00400">
    <property type="entry name" value="WD40"/>
    <property type="match status" value="11"/>
</dbReference>
<dbReference type="SMART" id="SM00320">
    <property type="entry name" value="WD40"/>
    <property type="match status" value="13"/>
</dbReference>
<reference evidence="5 6" key="1">
    <citation type="journal article" date="2017" name="Mol. Ecol.">
        <title>Comparative and population genomic landscape of Phellinus noxius: A hypervariable fungus causing root rot in trees.</title>
        <authorList>
            <person name="Chung C.L."/>
            <person name="Lee T.J."/>
            <person name="Akiba M."/>
            <person name="Lee H.H."/>
            <person name="Kuo T.H."/>
            <person name="Liu D."/>
            <person name="Ke H.M."/>
            <person name="Yokoi T."/>
            <person name="Roa M.B."/>
            <person name="Lu M.J."/>
            <person name="Chang Y.Y."/>
            <person name="Ann P.J."/>
            <person name="Tsai J.N."/>
            <person name="Chen C.Y."/>
            <person name="Tzean S.S."/>
            <person name="Ota Y."/>
            <person name="Hattori T."/>
            <person name="Sahashi N."/>
            <person name="Liou R.F."/>
            <person name="Kikuchi T."/>
            <person name="Tsai I.J."/>
        </authorList>
    </citation>
    <scope>NUCLEOTIDE SEQUENCE [LARGE SCALE GENOMIC DNA]</scope>
    <source>
        <strain evidence="5 6">FFPRI411160</strain>
    </source>
</reference>
<feature type="repeat" description="WD" evidence="3">
    <location>
        <begin position="766"/>
        <end position="807"/>
    </location>
</feature>
<dbReference type="InParanoid" id="A0A286U525"/>
<feature type="domain" description="Protein kinase" evidence="4">
    <location>
        <begin position="27"/>
        <end position="299"/>
    </location>
</feature>